<proteinExistence type="predicted"/>
<gene>
    <name evidence="1" type="primary">ORF177663</name>
</gene>
<name>A0A0B7BE54_9EUPU</name>
<evidence type="ECO:0000313" key="1">
    <source>
        <dbReference type="EMBL" id="CEK90601.1"/>
    </source>
</evidence>
<dbReference type="EMBL" id="HACG01043736">
    <property type="protein sequence ID" value="CEK90601.1"/>
    <property type="molecule type" value="Transcribed_RNA"/>
</dbReference>
<sequence>MNNAHVEPEPILQDFPAYNDRLSRTKVSASTWKRSQTSQQMVTMYLFHQLSAS</sequence>
<organism evidence="1">
    <name type="scientific">Arion vulgaris</name>
    <dbReference type="NCBI Taxonomy" id="1028688"/>
    <lineage>
        <taxon>Eukaryota</taxon>
        <taxon>Metazoa</taxon>
        <taxon>Spiralia</taxon>
        <taxon>Lophotrochozoa</taxon>
        <taxon>Mollusca</taxon>
        <taxon>Gastropoda</taxon>
        <taxon>Heterobranchia</taxon>
        <taxon>Euthyneura</taxon>
        <taxon>Panpulmonata</taxon>
        <taxon>Eupulmonata</taxon>
        <taxon>Stylommatophora</taxon>
        <taxon>Helicina</taxon>
        <taxon>Arionoidea</taxon>
        <taxon>Arionidae</taxon>
        <taxon>Arion</taxon>
    </lineage>
</organism>
<reference evidence="1" key="1">
    <citation type="submission" date="2014-12" db="EMBL/GenBank/DDBJ databases">
        <title>Insight into the proteome of Arion vulgaris.</title>
        <authorList>
            <person name="Aradska J."/>
            <person name="Bulat T."/>
            <person name="Smidak R."/>
            <person name="Sarate P."/>
            <person name="Gangsoo J."/>
            <person name="Sialana F."/>
            <person name="Bilban M."/>
            <person name="Lubec G."/>
        </authorList>
    </citation>
    <scope>NUCLEOTIDE SEQUENCE</scope>
    <source>
        <tissue evidence="1">Skin</tissue>
    </source>
</reference>
<protein>
    <submittedName>
        <fullName evidence="1">Uncharacterized protein</fullName>
    </submittedName>
</protein>
<accession>A0A0B7BE54</accession>
<dbReference type="AlphaFoldDB" id="A0A0B7BE54"/>